<dbReference type="InterPro" id="IPR011249">
    <property type="entry name" value="Metalloenz_LuxS/M16"/>
</dbReference>
<protein>
    <submittedName>
        <fullName evidence="3">Pitrilysin family protein</fullName>
    </submittedName>
</protein>
<feature type="domain" description="Peptidase M16 C-terminal" evidence="2">
    <location>
        <begin position="7"/>
        <end position="182"/>
    </location>
</feature>
<evidence type="ECO:0000259" key="1">
    <source>
        <dbReference type="Pfam" id="PF00675"/>
    </source>
</evidence>
<comment type="caution">
    <text evidence="3">The sequence shown here is derived from an EMBL/GenBank/DDBJ whole genome shotgun (WGS) entry which is preliminary data.</text>
</comment>
<dbReference type="Pfam" id="PF00675">
    <property type="entry name" value="Peptidase_M16"/>
    <property type="match status" value="1"/>
</dbReference>
<dbReference type="InterPro" id="IPR050361">
    <property type="entry name" value="MPP/UQCRC_Complex"/>
</dbReference>
<gene>
    <name evidence="3" type="ORF">QQ055_05505</name>
</gene>
<dbReference type="PANTHER" id="PTHR11851">
    <property type="entry name" value="METALLOPROTEASE"/>
    <property type="match status" value="1"/>
</dbReference>
<sequence length="680" mass="74683">MDVYNQLTRDDVMEYYKKMYVPQNITFVIVGDVDSHAVEAKVRELAAGWKRGPLPPPLIEAEPPQLSMHEVNQESNVQLTRLNLAFHIPDLTNPDVPALDVLSLILGQGRSSRLYQEIREKRELVKSISAFAYTPGYPGLFGVAAICEPDKRAAAQSAILEMIEQIKNKPVTRDELEKAKKSFISSALGARRTVEGMAAELGSNYFATRDLDFTTGYLEDLQKVTAEDVMRVARTYLRTNNLTVTSLNPMGSLDAQSHAASESERSAVESFTLDNGIRLLVCRDDRVPFVTFRAVTRGGLLSETPEDNGISKLLGKMILKGTAKRSAEQMAREIEGVGGSIGADSGNNSFSTSVEVLKTDFDLGLEIFADVLLNPAFPEDALNREKSAQLAEIKAELEQPMTIARNLLNRNLFGEHAYSRPVNGTEPTVSSVDRERLKAFHSKLLNPQELVIAVFGDVNASDVRKKVEAAFRSLPAAGQKHVATGPGDKTRRDQPVLVGEKVDKAQAIVLFGFNGVDIKSADRFALEIIEEASSDLASRFFIRIREKMGLAYFVGARQFLGVDPGSFVFYVGTDPKKVDAVKKEMLSEIKDLAKKGLTPEEFNRAKAKLIGAQQLANQSASILAYKTALNELYGLGTDFESRYAEKIQALTLEEVNAVAAKYLGTEGFVSVVVSPEFTAQ</sequence>
<proteinExistence type="predicted"/>
<keyword evidence="4" id="KW-1185">Reference proteome</keyword>
<evidence type="ECO:0000313" key="4">
    <source>
        <dbReference type="Proteomes" id="UP001230986"/>
    </source>
</evidence>
<organism evidence="3 4">
    <name type="scientific">Geitlerinema calcuttense NRMC-F 0142</name>
    <dbReference type="NCBI Taxonomy" id="2922238"/>
    <lineage>
        <taxon>Bacteria</taxon>
        <taxon>Bacillati</taxon>
        <taxon>Cyanobacteriota</taxon>
        <taxon>Cyanophyceae</taxon>
        <taxon>Geitlerinematales</taxon>
        <taxon>Geitlerinemataceae</taxon>
        <taxon>Geitlerinema</taxon>
    </lineage>
</organism>
<reference evidence="3 4" key="1">
    <citation type="submission" date="2023-06" db="EMBL/GenBank/DDBJ databases">
        <title>Whole genome sequence of Oscillatoria calcuttensis NRMC-F 0142.</title>
        <authorList>
            <person name="Shakena Fathima T."/>
            <person name="Muralitharan G."/>
            <person name="Thajuddin N."/>
        </authorList>
    </citation>
    <scope>NUCLEOTIDE SEQUENCE [LARGE SCALE GENOMIC DNA]</scope>
    <source>
        <strain evidence="3 4">NRMC-F 0142</strain>
    </source>
</reference>
<dbReference type="InterPro" id="IPR011765">
    <property type="entry name" value="Pept_M16_N"/>
</dbReference>
<dbReference type="Proteomes" id="UP001230986">
    <property type="component" value="Unassembled WGS sequence"/>
</dbReference>
<dbReference type="Gene3D" id="3.30.830.10">
    <property type="entry name" value="Metalloenzyme, LuxS/M16 peptidase-like"/>
    <property type="match status" value="4"/>
</dbReference>
<evidence type="ECO:0000313" key="3">
    <source>
        <dbReference type="EMBL" id="MDL5056921.1"/>
    </source>
</evidence>
<dbReference type="EMBL" id="JASVEJ010000021">
    <property type="protein sequence ID" value="MDL5056921.1"/>
    <property type="molecule type" value="Genomic_DNA"/>
</dbReference>
<feature type="domain" description="Peptidase M16 C-terminal" evidence="2">
    <location>
        <begin position="431"/>
        <end position="609"/>
    </location>
</feature>
<dbReference type="InterPro" id="IPR007863">
    <property type="entry name" value="Peptidase_M16_C"/>
</dbReference>
<name>A0ABT7LY36_9CYAN</name>
<dbReference type="PANTHER" id="PTHR11851:SF224">
    <property type="entry name" value="PROCESSING PROTEASE"/>
    <property type="match status" value="1"/>
</dbReference>
<dbReference type="SUPFAM" id="SSF63411">
    <property type="entry name" value="LuxS/MPP-like metallohydrolase"/>
    <property type="match status" value="4"/>
</dbReference>
<feature type="domain" description="Peptidase M16 N-terminal" evidence="1">
    <location>
        <begin position="287"/>
        <end position="425"/>
    </location>
</feature>
<evidence type="ECO:0000259" key="2">
    <source>
        <dbReference type="Pfam" id="PF05193"/>
    </source>
</evidence>
<accession>A0ABT7LY36</accession>
<dbReference type="Pfam" id="PF05193">
    <property type="entry name" value="Peptidase_M16_C"/>
    <property type="match status" value="2"/>
</dbReference>